<evidence type="ECO:0000313" key="1">
    <source>
        <dbReference type="EMBL" id="MPN35801.1"/>
    </source>
</evidence>
<gene>
    <name evidence="1" type="ORF">SDC9_183303</name>
</gene>
<name>A0A645H9V4_9ZZZZ</name>
<protein>
    <submittedName>
        <fullName evidence="1">Uncharacterized protein</fullName>
    </submittedName>
</protein>
<dbReference type="AlphaFoldDB" id="A0A645H9V4"/>
<dbReference type="EMBL" id="VSSQ01089608">
    <property type="protein sequence ID" value="MPN35801.1"/>
    <property type="molecule type" value="Genomic_DNA"/>
</dbReference>
<comment type="caution">
    <text evidence="1">The sequence shown here is derived from an EMBL/GenBank/DDBJ whole genome shotgun (WGS) entry which is preliminary data.</text>
</comment>
<sequence>MADIAEHGLGPLAGLVDGNGIGKQRAAEDADDAENKVIRDGKKVVEIEVIKQGEGRAQGHRAQGQAKGDHGNEQLAHIGGVAHRVLHTENGGGAVVKLFFACAQQLAQQHGHTHGGHGEGARAYRRSAGNIPHLIFSKHGKGVGEQGRFLF</sequence>
<proteinExistence type="predicted"/>
<accession>A0A645H9V4</accession>
<organism evidence="1">
    <name type="scientific">bioreactor metagenome</name>
    <dbReference type="NCBI Taxonomy" id="1076179"/>
    <lineage>
        <taxon>unclassified sequences</taxon>
        <taxon>metagenomes</taxon>
        <taxon>ecological metagenomes</taxon>
    </lineage>
</organism>
<reference evidence="1" key="1">
    <citation type="submission" date="2019-08" db="EMBL/GenBank/DDBJ databases">
        <authorList>
            <person name="Kucharzyk K."/>
            <person name="Murdoch R.W."/>
            <person name="Higgins S."/>
            <person name="Loffler F."/>
        </authorList>
    </citation>
    <scope>NUCLEOTIDE SEQUENCE</scope>
</reference>